<dbReference type="InterPro" id="IPR003954">
    <property type="entry name" value="RRM_euk-type"/>
</dbReference>
<dbReference type="FunFam" id="3.30.70.330:FF:000042">
    <property type="entry name" value="Polyadenylate-binding protein"/>
    <property type="match status" value="1"/>
</dbReference>
<evidence type="ECO:0000256" key="5">
    <source>
        <dbReference type="ARBA" id="ARBA00022884"/>
    </source>
</evidence>
<feature type="domain" description="RRM" evidence="8">
    <location>
        <begin position="194"/>
        <end position="271"/>
    </location>
</feature>
<dbReference type="PROSITE" id="PS51309">
    <property type="entry name" value="PABC"/>
    <property type="match status" value="1"/>
</dbReference>
<accession>A0A673G323</accession>
<dbReference type="InterPro" id="IPR002004">
    <property type="entry name" value="PABP_HYD_C"/>
</dbReference>
<gene>
    <name evidence="10" type="primary">LOC107737898</name>
</gene>
<comment type="function">
    <text evidence="7">Binds the poly(A) tail of mRNA.</text>
</comment>
<keyword evidence="3 7" id="KW-0963">Cytoplasm</keyword>
<dbReference type="FunFam" id="1.10.1900.10:FF:000001">
    <property type="entry name" value="Polyadenylate-binding protein"/>
    <property type="match status" value="1"/>
</dbReference>
<comment type="subcellular location">
    <subcellularLocation>
        <location evidence="1 7">Cytoplasm</location>
    </subcellularLocation>
</comment>
<dbReference type="SMART" id="SM00517">
    <property type="entry name" value="PolyA"/>
    <property type="match status" value="1"/>
</dbReference>
<evidence type="ECO:0000256" key="1">
    <source>
        <dbReference type="ARBA" id="ARBA00004496"/>
    </source>
</evidence>
<organism evidence="10 11">
    <name type="scientific">Sinocyclocheilus rhinocerous</name>
    <dbReference type="NCBI Taxonomy" id="307959"/>
    <lineage>
        <taxon>Eukaryota</taxon>
        <taxon>Metazoa</taxon>
        <taxon>Chordata</taxon>
        <taxon>Craniata</taxon>
        <taxon>Vertebrata</taxon>
        <taxon>Euteleostomi</taxon>
        <taxon>Actinopterygii</taxon>
        <taxon>Neopterygii</taxon>
        <taxon>Teleostei</taxon>
        <taxon>Ostariophysi</taxon>
        <taxon>Cypriniformes</taxon>
        <taxon>Cyprinidae</taxon>
        <taxon>Cyprininae</taxon>
        <taxon>Sinocyclocheilus</taxon>
    </lineage>
</organism>
<reference evidence="10" key="1">
    <citation type="submission" date="2025-08" db="UniProtKB">
        <authorList>
            <consortium name="Ensembl"/>
        </authorList>
    </citation>
    <scope>IDENTIFICATION</scope>
</reference>
<keyword evidence="4" id="KW-0677">Repeat</keyword>
<dbReference type="CDD" id="cd12380">
    <property type="entry name" value="RRM3_I_PABPs"/>
    <property type="match status" value="1"/>
</dbReference>
<evidence type="ECO:0000313" key="11">
    <source>
        <dbReference type="Proteomes" id="UP000472270"/>
    </source>
</evidence>
<dbReference type="Pfam" id="PF00076">
    <property type="entry name" value="RRM_1"/>
    <property type="match status" value="4"/>
</dbReference>
<dbReference type="Ensembl" id="ENSSRHT00000006697.1">
    <property type="protein sequence ID" value="ENSSRHP00000006476.1"/>
    <property type="gene ID" value="ENSSRHG00000002500.1"/>
</dbReference>
<dbReference type="FunFam" id="3.30.70.330:FF:000154">
    <property type="entry name" value="Polyadenylate-binding protein"/>
    <property type="match status" value="1"/>
</dbReference>
<evidence type="ECO:0000256" key="3">
    <source>
        <dbReference type="ARBA" id="ARBA00022490"/>
    </source>
</evidence>
<dbReference type="CDD" id="cd12381">
    <property type="entry name" value="RRM4_I_PABPs"/>
    <property type="match status" value="1"/>
</dbReference>
<dbReference type="InterPro" id="IPR045305">
    <property type="entry name" value="RRM2_I_PABPs"/>
</dbReference>
<sequence length="593" mass="66721">LKLSGGGCNLYPMASLYVGDLHSDVTEAMLYEKFSPAGPILSIRVCRDMMTRRSLGYAYVNFQQPADAERALDTMNFDVIKGRPLRIMWSQRDPSLRKSGVGNIFIKNLDKSIDNKALYDTFSAFGNILSCKVVCDENGSKGYGFVHFETHEAAERAIEKMNGMLLNDRKVFVGRFKSRKEREAEMGARAKEFTNVYIKNFGEDMDDEKLREIFSKFGPALSIRVMTDDSGKSRGFGFVSFERHEDAQRAVDEMNGKELNGKQVYVGRAQKKGERQTELKRKFEQMKQDRMTRYQGVNLYVKNLDDGLDDERLRKEFAPFGTITSAKVMMEGGRSKGFGFVCFSSPEEATKAVTEMNGRIVATKPLYVALAQRKEERQAHLTSQYMQRMASVRAVPNPVLNPYQPAPPSGYFMAAIPQAQNRAAYYPTSQLAQLRPSPRWLRPHSLQYLPQTSAALRFTALLLISVPDFQSMPNAVRPSGPRPQCLLTFLYLSPVQPAVHVQGQEPLTASMLAAAPPQEQKQMLGERLFPLIQNMHPSLAGKITGMLLEIDNSELLHMLESPESLRSKVSAHGMLCQVTGFFLIAVMLLSHHF</sequence>
<feature type="domain" description="RRM" evidence="8">
    <location>
        <begin position="297"/>
        <end position="373"/>
    </location>
</feature>
<evidence type="ECO:0000256" key="4">
    <source>
        <dbReference type="ARBA" id="ARBA00022737"/>
    </source>
</evidence>
<dbReference type="PANTHER" id="PTHR24012">
    <property type="entry name" value="RNA BINDING PROTEIN"/>
    <property type="match status" value="1"/>
</dbReference>
<evidence type="ECO:0000256" key="7">
    <source>
        <dbReference type="RuleBase" id="RU362004"/>
    </source>
</evidence>
<keyword evidence="5 6" id="KW-0694">RNA-binding</keyword>
<dbReference type="SMART" id="SM00360">
    <property type="entry name" value="RRM"/>
    <property type="match status" value="4"/>
</dbReference>
<dbReference type="GO" id="GO:0005737">
    <property type="term" value="C:cytoplasm"/>
    <property type="evidence" value="ECO:0007669"/>
    <property type="project" value="UniProtKB-SubCell"/>
</dbReference>
<dbReference type="SUPFAM" id="SSF54928">
    <property type="entry name" value="RNA-binding domain, RBD"/>
    <property type="match status" value="2"/>
</dbReference>
<dbReference type="FunFam" id="3.30.70.330:FF:000021">
    <property type="entry name" value="Polyadenylate-binding protein"/>
    <property type="match status" value="1"/>
</dbReference>
<dbReference type="InterPro" id="IPR012677">
    <property type="entry name" value="Nucleotide-bd_a/b_plait_sf"/>
</dbReference>
<dbReference type="PROSITE" id="PS50102">
    <property type="entry name" value="RRM"/>
    <property type="match status" value="4"/>
</dbReference>
<dbReference type="InterPro" id="IPR035979">
    <property type="entry name" value="RBD_domain_sf"/>
</dbReference>
<dbReference type="AlphaFoldDB" id="A0A673G323"/>
<dbReference type="NCBIfam" id="TIGR01628">
    <property type="entry name" value="PABP-1234"/>
    <property type="match status" value="1"/>
</dbReference>
<name>A0A673G323_9TELE</name>
<dbReference type="InterPro" id="IPR034364">
    <property type="entry name" value="PABP_RRM1"/>
</dbReference>
<dbReference type="GO" id="GO:0003723">
    <property type="term" value="F:RNA binding"/>
    <property type="evidence" value="ECO:0007669"/>
    <property type="project" value="UniProtKB-UniRule"/>
</dbReference>
<dbReference type="CDD" id="cd12379">
    <property type="entry name" value="RRM2_I_PABPs"/>
    <property type="match status" value="1"/>
</dbReference>
<keyword evidence="11" id="KW-1185">Reference proteome</keyword>
<dbReference type="SMART" id="SM00361">
    <property type="entry name" value="RRM_1"/>
    <property type="match status" value="3"/>
</dbReference>
<dbReference type="InterPro" id="IPR006515">
    <property type="entry name" value="PABP_1234"/>
</dbReference>
<dbReference type="CDD" id="cd12378">
    <property type="entry name" value="RRM1_I_PABPs"/>
    <property type="match status" value="1"/>
</dbReference>
<reference evidence="10" key="2">
    <citation type="submission" date="2025-09" db="UniProtKB">
        <authorList>
            <consortium name="Ensembl"/>
        </authorList>
    </citation>
    <scope>IDENTIFICATION</scope>
</reference>
<dbReference type="InterPro" id="IPR036053">
    <property type="entry name" value="PABP-dom"/>
</dbReference>
<protein>
    <recommendedName>
        <fullName evidence="7">Polyadenylate-binding protein</fullName>
        <shortName evidence="7">PABP</shortName>
    </recommendedName>
</protein>
<dbReference type="FunFam" id="3.30.70.330:FF:000003">
    <property type="entry name" value="Polyadenylate-binding protein"/>
    <property type="match status" value="1"/>
</dbReference>
<evidence type="ECO:0000259" key="9">
    <source>
        <dbReference type="PROSITE" id="PS51309"/>
    </source>
</evidence>
<dbReference type="Gene3D" id="3.30.70.330">
    <property type="match status" value="4"/>
</dbReference>
<feature type="domain" description="RRM" evidence="8">
    <location>
        <begin position="102"/>
        <end position="178"/>
    </location>
</feature>
<dbReference type="SUPFAM" id="SSF63570">
    <property type="entry name" value="PABC (PABP) domain"/>
    <property type="match status" value="1"/>
</dbReference>
<evidence type="ECO:0000313" key="10">
    <source>
        <dbReference type="Ensembl" id="ENSSRHP00000006476.1"/>
    </source>
</evidence>
<proteinExistence type="inferred from homology"/>
<evidence type="ECO:0000259" key="8">
    <source>
        <dbReference type="PROSITE" id="PS50102"/>
    </source>
</evidence>
<evidence type="ECO:0000256" key="2">
    <source>
        <dbReference type="ARBA" id="ARBA00008557"/>
    </source>
</evidence>
<dbReference type="Gene3D" id="1.10.1900.10">
    <property type="entry name" value="c-terminal domain of poly(a) binding protein"/>
    <property type="match status" value="1"/>
</dbReference>
<feature type="domain" description="PABC" evidence="9">
    <location>
        <begin position="504"/>
        <end position="581"/>
    </location>
</feature>
<dbReference type="Proteomes" id="UP000472270">
    <property type="component" value="Unassembled WGS sequence"/>
</dbReference>
<comment type="similarity">
    <text evidence="2 7">Belongs to the polyadenylate-binding protein type-1 family.</text>
</comment>
<evidence type="ECO:0000256" key="6">
    <source>
        <dbReference type="PROSITE-ProRule" id="PRU00176"/>
    </source>
</evidence>
<feature type="domain" description="RRM" evidence="8">
    <location>
        <begin position="14"/>
        <end position="92"/>
    </location>
</feature>
<dbReference type="Pfam" id="PF00658">
    <property type="entry name" value="MLLE"/>
    <property type="match status" value="1"/>
</dbReference>
<dbReference type="InterPro" id="IPR000504">
    <property type="entry name" value="RRM_dom"/>
</dbReference>